<keyword evidence="2" id="KW-1133">Transmembrane helix</keyword>
<feature type="transmembrane region" description="Helical" evidence="2">
    <location>
        <begin position="42"/>
        <end position="61"/>
    </location>
</feature>
<proteinExistence type="predicted"/>
<protein>
    <recommendedName>
        <fullName evidence="5">FecR protein domain-containing protein</fullName>
    </recommendedName>
</protein>
<dbReference type="Proteomes" id="UP000233256">
    <property type="component" value="Unassembled WGS sequence"/>
</dbReference>
<keyword evidence="2" id="KW-0812">Transmembrane</keyword>
<dbReference type="EMBL" id="PGXC01000003">
    <property type="protein sequence ID" value="PKK91449.1"/>
    <property type="molecule type" value="Genomic_DNA"/>
</dbReference>
<feature type="coiled-coil region" evidence="1">
    <location>
        <begin position="14"/>
        <end position="81"/>
    </location>
</feature>
<comment type="caution">
    <text evidence="3">The sequence shown here is derived from an EMBL/GenBank/DDBJ whole genome shotgun (WGS) entry which is preliminary data.</text>
</comment>
<reference evidence="3 4" key="1">
    <citation type="journal article" date="2017" name="ISME J.">
        <title>Potential for microbial H2 and metal transformations associated with novel bacteria and archaea in deep terrestrial subsurface sediments.</title>
        <authorList>
            <person name="Hernsdorf A.W."/>
            <person name="Amano Y."/>
            <person name="Miyakawa K."/>
            <person name="Ise K."/>
            <person name="Suzuki Y."/>
            <person name="Anantharaman K."/>
            <person name="Probst A."/>
            <person name="Burstein D."/>
            <person name="Thomas B.C."/>
            <person name="Banfield J.F."/>
        </authorList>
    </citation>
    <scope>NUCLEOTIDE SEQUENCE [LARGE SCALE GENOMIC DNA]</scope>
    <source>
        <strain evidence="3">HGW-Wallbacteria-1</strain>
    </source>
</reference>
<evidence type="ECO:0000256" key="1">
    <source>
        <dbReference type="SAM" id="Coils"/>
    </source>
</evidence>
<evidence type="ECO:0008006" key="5">
    <source>
        <dbReference type="Google" id="ProtNLM"/>
    </source>
</evidence>
<accession>A0A2N1PSY2</accession>
<keyword evidence="2" id="KW-0472">Membrane</keyword>
<keyword evidence="1" id="KW-0175">Coiled coil</keyword>
<evidence type="ECO:0000313" key="3">
    <source>
        <dbReference type="EMBL" id="PKK91449.1"/>
    </source>
</evidence>
<organism evidence="3 4">
    <name type="scientific">Candidatus Wallbacteria bacterium HGW-Wallbacteria-1</name>
    <dbReference type="NCBI Taxonomy" id="2013854"/>
    <lineage>
        <taxon>Bacteria</taxon>
        <taxon>Candidatus Walliibacteriota</taxon>
    </lineage>
</organism>
<evidence type="ECO:0000256" key="2">
    <source>
        <dbReference type="SAM" id="Phobius"/>
    </source>
</evidence>
<sequence length="249" mass="28048">MAKWTEMKPVDPREIQKKRRIEEKQRKLEEQARKAKTMKIKIVAVFVLIILLFIGLGAFLAHRKEKAIQAAARQMELMEIKLVSGSGEFSRLGVFEAIPKGGVKLENPPHIKTASDSRVEVHFATGAKLIVFGSTDIQIQEFDYSASNNEARVVAKLSDGRVVYRCEKNNRFYFKTDRAEIREASSLGGSFEVNRDKTASLDIVISLDIALKVNKFGQQEIPLNPSHALRIDNTGKINTSFVSVSTRDW</sequence>
<gene>
    <name evidence="3" type="ORF">CVV64_06755</name>
</gene>
<dbReference type="AlphaFoldDB" id="A0A2N1PSY2"/>
<evidence type="ECO:0000313" key="4">
    <source>
        <dbReference type="Proteomes" id="UP000233256"/>
    </source>
</evidence>
<name>A0A2N1PSY2_9BACT</name>